<protein>
    <submittedName>
        <fullName evidence="1">Probably inactive leucine-rich repeat receptor-like protein kinase at5g48380</fullName>
    </submittedName>
</protein>
<dbReference type="InterPro" id="IPR051564">
    <property type="entry name" value="LRR_receptor-like_kinase"/>
</dbReference>
<gene>
    <name evidence="1" type="ORF">PHJA_002015400</name>
</gene>
<dbReference type="EMBL" id="BMAC01000541">
    <property type="protein sequence ID" value="GFP98715.1"/>
    <property type="molecule type" value="Genomic_DNA"/>
</dbReference>
<organism evidence="1 2">
    <name type="scientific">Phtheirospermum japonicum</name>
    <dbReference type="NCBI Taxonomy" id="374723"/>
    <lineage>
        <taxon>Eukaryota</taxon>
        <taxon>Viridiplantae</taxon>
        <taxon>Streptophyta</taxon>
        <taxon>Embryophyta</taxon>
        <taxon>Tracheophyta</taxon>
        <taxon>Spermatophyta</taxon>
        <taxon>Magnoliopsida</taxon>
        <taxon>eudicotyledons</taxon>
        <taxon>Gunneridae</taxon>
        <taxon>Pentapetalae</taxon>
        <taxon>asterids</taxon>
        <taxon>lamiids</taxon>
        <taxon>Lamiales</taxon>
        <taxon>Orobanchaceae</taxon>
        <taxon>Orobanchaceae incertae sedis</taxon>
        <taxon>Phtheirospermum</taxon>
    </lineage>
</organism>
<comment type="caution">
    <text evidence="1">The sequence shown here is derived from an EMBL/GenBank/DDBJ whole genome shotgun (WGS) entry which is preliminary data.</text>
</comment>
<reference evidence="1" key="1">
    <citation type="submission" date="2020-07" db="EMBL/GenBank/DDBJ databases">
        <title>Ethylene signaling mediates host invasion by parasitic plants.</title>
        <authorList>
            <person name="Yoshida S."/>
        </authorList>
    </citation>
    <scope>NUCLEOTIDE SEQUENCE</scope>
    <source>
        <strain evidence="1">Okayama</strain>
    </source>
</reference>
<dbReference type="PANTHER" id="PTHR48055">
    <property type="entry name" value="LEUCINE-RICH REPEAT RECEPTOR PROTEIN KINASE EMS1"/>
    <property type="match status" value="1"/>
</dbReference>
<dbReference type="Proteomes" id="UP000653305">
    <property type="component" value="Unassembled WGS sequence"/>
</dbReference>
<proteinExistence type="predicted"/>
<dbReference type="OrthoDB" id="4062651at2759"/>
<dbReference type="Gene3D" id="1.10.510.10">
    <property type="entry name" value="Transferase(Phosphotransferase) domain 1"/>
    <property type="match status" value="1"/>
</dbReference>
<dbReference type="AlphaFoldDB" id="A0A830CUM1"/>
<accession>A0A830CUM1</accession>
<evidence type="ECO:0000313" key="2">
    <source>
        <dbReference type="Proteomes" id="UP000653305"/>
    </source>
</evidence>
<keyword evidence="2" id="KW-1185">Reference proteome</keyword>
<dbReference type="GO" id="GO:0016020">
    <property type="term" value="C:membrane"/>
    <property type="evidence" value="ECO:0007669"/>
    <property type="project" value="TreeGrafter"/>
</dbReference>
<keyword evidence="1" id="KW-0808">Transferase</keyword>
<name>A0A830CUM1_9LAMI</name>
<sequence>MNPVVNGEFADNLGYAAPIYARTLVAAREGGVYSFDVVLLELVTRENPTYVANLGPGNLVEWVSQLSSASKLEDAIDGFLVGKGFNSEIF</sequence>
<dbReference type="GO" id="GO:0016301">
    <property type="term" value="F:kinase activity"/>
    <property type="evidence" value="ECO:0007669"/>
    <property type="project" value="UniProtKB-KW"/>
</dbReference>
<keyword evidence="1" id="KW-0675">Receptor</keyword>
<keyword evidence="1" id="KW-0418">Kinase</keyword>
<dbReference type="PANTHER" id="PTHR48055:SF60">
    <property type="entry name" value="INACTIVE LRR RECEPTOR-LIKE SERINE_THREONINE-PROTEIN KINASE BIR2 ISOFORM X2"/>
    <property type="match status" value="1"/>
</dbReference>
<evidence type="ECO:0000313" key="1">
    <source>
        <dbReference type="EMBL" id="GFP98715.1"/>
    </source>
</evidence>